<dbReference type="EMBL" id="LGTQ01000006">
    <property type="protein sequence ID" value="KPM48444.1"/>
    <property type="molecule type" value="Genomic_DNA"/>
</dbReference>
<dbReference type="STRING" id="1605367.AFM12_07355"/>
<dbReference type="AlphaFoldDB" id="A0A0N8H9V7"/>
<organism evidence="2 3">
    <name type="scientific">Jiulongibacter sediminis</name>
    <dbReference type="NCBI Taxonomy" id="1605367"/>
    <lineage>
        <taxon>Bacteria</taxon>
        <taxon>Pseudomonadati</taxon>
        <taxon>Bacteroidota</taxon>
        <taxon>Cytophagia</taxon>
        <taxon>Cytophagales</taxon>
        <taxon>Leadbetterellaceae</taxon>
        <taxon>Jiulongibacter</taxon>
    </lineage>
</organism>
<evidence type="ECO:0000313" key="3">
    <source>
        <dbReference type="Proteomes" id="UP000050454"/>
    </source>
</evidence>
<keyword evidence="1" id="KW-0732">Signal</keyword>
<evidence type="ECO:0000313" key="2">
    <source>
        <dbReference type="EMBL" id="KPM48444.1"/>
    </source>
</evidence>
<sequence length="209" mass="23305">MKTRLLITALLISLLGVSEAQAQRWRPFVGVGISPLHFSAQNDFSPKWTPYMLQASLRKRKNSLHLNFHNGGRYQKEEFSFTHTIYELAYTFHPMGKISDGRLSPYVGVAANYLQTRFTTQGYPGITAYGLKIEKDNSFGGSLLAGVEYPLGNILAGLQARYNKNSKAQFIAGGFSPQNLITDRFSVMITAAIPLNIKTKYAQNACPEF</sequence>
<gene>
    <name evidence="2" type="ORF">AFM12_07355</name>
</gene>
<comment type="caution">
    <text evidence="2">The sequence shown here is derived from an EMBL/GenBank/DDBJ whole genome shotgun (WGS) entry which is preliminary data.</text>
</comment>
<feature type="chain" id="PRO_5006026319" description="Outer membrane protein beta-barrel domain-containing protein" evidence="1">
    <location>
        <begin position="23"/>
        <end position="209"/>
    </location>
</feature>
<reference evidence="2 3" key="1">
    <citation type="submission" date="2015-07" db="EMBL/GenBank/DDBJ databases">
        <title>The draft genome sequence of Leadbetterella sp. JN14-9.</title>
        <authorList>
            <person name="Liu Y."/>
            <person name="Du J."/>
            <person name="Shao Z."/>
        </authorList>
    </citation>
    <scope>NUCLEOTIDE SEQUENCE [LARGE SCALE GENOMIC DNA]</scope>
    <source>
        <strain evidence="2 3">JN14-9</strain>
    </source>
</reference>
<proteinExistence type="predicted"/>
<protein>
    <recommendedName>
        <fullName evidence="4">Outer membrane protein beta-barrel domain-containing protein</fullName>
    </recommendedName>
</protein>
<evidence type="ECO:0000256" key="1">
    <source>
        <dbReference type="SAM" id="SignalP"/>
    </source>
</evidence>
<dbReference type="RefSeq" id="WP_055146033.1">
    <property type="nucleotide sequence ID" value="NZ_JXSZ01000006.1"/>
</dbReference>
<dbReference type="SUPFAM" id="SSF56925">
    <property type="entry name" value="OMPA-like"/>
    <property type="match status" value="1"/>
</dbReference>
<name>A0A0N8H9V7_9BACT</name>
<accession>A0A0N8H9V7</accession>
<feature type="signal peptide" evidence="1">
    <location>
        <begin position="1"/>
        <end position="22"/>
    </location>
</feature>
<evidence type="ECO:0008006" key="4">
    <source>
        <dbReference type="Google" id="ProtNLM"/>
    </source>
</evidence>
<dbReference type="InterPro" id="IPR011250">
    <property type="entry name" value="OMP/PagP_B-barrel"/>
</dbReference>
<dbReference type="Proteomes" id="UP000050454">
    <property type="component" value="Unassembled WGS sequence"/>
</dbReference>
<dbReference type="Gene3D" id="2.40.160.20">
    <property type="match status" value="1"/>
</dbReference>
<keyword evidence="3" id="KW-1185">Reference proteome</keyword>